<comment type="subcellular location">
    <subcellularLocation>
        <location evidence="1">Nucleus</location>
    </subcellularLocation>
</comment>
<dbReference type="PANTHER" id="PTHR13489:SF0">
    <property type="entry name" value="MINI-CHROMOSOME MAINTENANCE COMPLEX-BINDING PROTEIN"/>
    <property type="match status" value="1"/>
</dbReference>
<sequence>MAPAPELASKDFTKVVDDLWRKNKEDYVDSPQQFFADINKIYDDKKLFVSMHSSEVLPGYLVSARCMVQNTLAPEYFPLSCTVSDGSEKTEATGCLRDHFGDNIMDVIDHGSHGCRNCYKMIMVPGAADWWIEEFNQNHTTALCRRDDGIAQHFFFLLILVGYAELMFYVSDQMDTDTPGPAPSKISEFIAKVFDDGTPELKPNTVVDVYGYLSAPIHDQNDGESQTPTPKHFNVHVLRITEVSHISSPLPETLAVSDPRSIRSDLVREISEVLGSTAAADTFVNFLVSTTYSRPGGTPLCFLPLNVAGVPDSQSADSIITMLRHLMPKVKVLTLTPDLLCKKRFAPVKNYESDDLLQGELQLSNGTVIVIDETQLPTRSFPVSGFVEENLKVLEELIVEHRM</sequence>
<dbReference type="InterPro" id="IPR019140">
    <property type="entry name" value="MCM_complex-bd"/>
</dbReference>
<keyword evidence="6" id="KW-1185">Reference proteome</keyword>
<keyword evidence="4" id="KW-0539">Nucleus</keyword>
<dbReference type="GO" id="GO:0005634">
    <property type="term" value="C:nucleus"/>
    <property type="evidence" value="ECO:0007669"/>
    <property type="project" value="UniProtKB-SubCell"/>
</dbReference>
<reference evidence="5 6" key="1">
    <citation type="submission" date="2014-03" db="EMBL/GenBank/DDBJ databases">
        <title>Draft genome of the hookworm Oesophagostomum dentatum.</title>
        <authorList>
            <person name="Mitreva M."/>
        </authorList>
    </citation>
    <scope>NUCLEOTIDE SEQUENCE [LARGE SCALE GENOMIC DNA]</scope>
    <source>
        <strain evidence="5 6">OD-Hann</strain>
    </source>
</reference>
<dbReference type="Proteomes" id="UP000053660">
    <property type="component" value="Unassembled WGS sequence"/>
</dbReference>
<proteinExistence type="inferred from homology"/>
<dbReference type="PANTHER" id="PTHR13489">
    <property type="entry name" value="MINI-CHROMOSOME MAINTENANCE COMPLEX-BINDING PROTEIN"/>
    <property type="match status" value="1"/>
</dbReference>
<dbReference type="OrthoDB" id="329666at2759"/>
<dbReference type="EMBL" id="KN563030">
    <property type="protein sequence ID" value="KHJ85664.1"/>
    <property type="molecule type" value="Genomic_DNA"/>
</dbReference>
<dbReference type="AlphaFoldDB" id="A0A0B1SL85"/>
<dbReference type="GO" id="GO:0003682">
    <property type="term" value="F:chromatin binding"/>
    <property type="evidence" value="ECO:0007669"/>
    <property type="project" value="TreeGrafter"/>
</dbReference>
<protein>
    <recommendedName>
        <fullName evidence="3">Mini-chromosome maintenance complex-binding protein</fullName>
    </recommendedName>
</protein>
<accession>A0A0B1SL85</accession>
<evidence type="ECO:0000256" key="3">
    <source>
        <dbReference type="ARBA" id="ARBA00015405"/>
    </source>
</evidence>
<evidence type="ECO:0000256" key="4">
    <source>
        <dbReference type="ARBA" id="ARBA00023242"/>
    </source>
</evidence>
<evidence type="ECO:0000313" key="5">
    <source>
        <dbReference type="EMBL" id="KHJ85664.1"/>
    </source>
</evidence>
<comment type="similarity">
    <text evidence="2">Belongs to the MCMBP family.</text>
</comment>
<gene>
    <name evidence="5" type="ORF">OESDEN_14605</name>
</gene>
<evidence type="ECO:0000256" key="1">
    <source>
        <dbReference type="ARBA" id="ARBA00004123"/>
    </source>
</evidence>
<organism evidence="5 6">
    <name type="scientific">Oesophagostomum dentatum</name>
    <name type="common">Nodular worm</name>
    <dbReference type="NCBI Taxonomy" id="61180"/>
    <lineage>
        <taxon>Eukaryota</taxon>
        <taxon>Metazoa</taxon>
        <taxon>Ecdysozoa</taxon>
        <taxon>Nematoda</taxon>
        <taxon>Chromadorea</taxon>
        <taxon>Rhabditida</taxon>
        <taxon>Rhabditina</taxon>
        <taxon>Rhabditomorpha</taxon>
        <taxon>Strongyloidea</taxon>
        <taxon>Strongylidae</taxon>
        <taxon>Oesophagostomum</taxon>
    </lineage>
</organism>
<name>A0A0B1SL85_OESDE</name>
<dbReference type="Pfam" id="PF09739">
    <property type="entry name" value="MCM_bind"/>
    <property type="match status" value="2"/>
</dbReference>
<evidence type="ECO:0000256" key="2">
    <source>
        <dbReference type="ARBA" id="ARBA00007925"/>
    </source>
</evidence>
<feature type="non-terminal residue" evidence="5">
    <location>
        <position position="403"/>
    </location>
</feature>
<evidence type="ECO:0000313" key="6">
    <source>
        <dbReference type="Proteomes" id="UP000053660"/>
    </source>
</evidence>
<dbReference type="GO" id="GO:0006261">
    <property type="term" value="P:DNA-templated DNA replication"/>
    <property type="evidence" value="ECO:0007669"/>
    <property type="project" value="TreeGrafter"/>
</dbReference>